<sequence length="288" mass="31026">MSTPTTTAFNVDALDQWTEPREFVVERDRLVAYAQATNDDIPQHASGDLASPVFNVVPPFEGLFPLIGTLVPNEVLMRVVHGMQDFRFHRPITPGMTLSVRGAGIGIQAKSSGTTLVVKSETRDAADGGLVCEQLMTSFFRGVIAEAGGGVGPDDHRFPEDVRGTEPVAVVEQRFDDDQTFRYSPASGDPMPIHLDDDFAKSVGLPGIIIHGLCTMAFTSVAAIRTGSPEDPTRLKRLAVRFNRPALPGQTITTTLHRSAPDTLVFETVNDAGDVVIKDGLAQFAPAE</sequence>
<dbReference type="CDD" id="cd03441">
    <property type="entry name" value="R_hydratase_like"/>
    <property type="match status" value="1"/>
</dbReference>
<dbReference type="Pfam" id="PF22622">
    <property type="entry name" value="MFE-2_hydrat-2_N"/>
    <property type="match status" value="1"/>
</dbReference>
<comment type="similarity">
    <text evidence="1">Belongs to the enoyl-CoA hydratase/isomerase family.</text>
</comment>
<evidence type="ECO:0000256" key="1">
    <source>
        <dbReference type="ARBA" id="ARBA00005254"/>
    </source>
</evidence>
<dbReference type="AlphaFoldDB" id="A0A2T4UGH2"/>
<dbReference type="PANTHER" id="PTHR13078">
    <property type="entry name" value="PEROXISOMAL MULTIFUNCTIONAL ENZYME TYPE 2-RELATED"/>
    <property type="match status" value="1"/>
</dbReference>
<organism evidence="4 5">
    <name type="scientific">Paraconexibacter algicola</name>
    <dbReference type="NCBI Taxonomy" id="2133960"/>
    <lineage>
        <taxon>Bacteria</taxon>
        <taxon>Bacillati</taxon>
        <taxon>Actinomycetota</taxon>
        <taxon>Thermoleophilia</taxon>
        <taxon>Solirubrobacterales</taxon>
        <taxon>Paraconexibacteraceae</taxon>
        <taxon>Paraconexibacter</taxon>
    </lineage>
</organism>
<accession>A0A2T4UGH2</accession>
<dbReference type="EMBL" id="PYYB01000001">
    <property type="protein sequence ID" value="PTL58351.1"/>
    <property type="molecule type" value="Genomic_DNA"/>
</dbReference>
<evidence type="ECO:0000259" key="3">
    <source>
        <dbReference type="Pfam" id="PF22622"/>
    </source>
</evidence>
<dbReference type="InterPro" id="IPR002539">
    <property type="entry name" value="MaoC-like_dom"/>
</dbReference>
<dbReference type="GO" id="GO:0006635">
    <property type="term" value="P:fatty acid beta-oxidation"/>
    <property type="evidence" value="ECO:0007669"/>
    <property type="project" value="TreeGrafter"/>
</dbReference>
<dbReference type="SUPFAM" id="SSF54637">
    <property type="entry name" value="Thioesterase/thiol ester dehydrase-isomerase"/>
    <property type="match status" value="2"/>
</dbReference>
<dbReference type="Pfam" id="PF01575">
    <property type="entry name" value="MaoC_dehydratas"/>
    <property type="match status" value="1"/>
</dbReference>
<reference evidence="4 5" key="1">
    <citation type="submission" date="2018-03" db="EMBL/GenBank/DDBJ databases">
        <title>Aquarubrobacter algicola gen. nov., sp. nov., a novel actinobacterium isolated from shallow eutrophic lake during the end of cyanobacterial harmful algal blooms.</title>
        <authorList>
            <person name="Chun S.J."/>
        </authorList>
    </citation>
    <scope>NUCLEOTIDE SEQUENCE [LARGE SCALE GENOMIC DNA]</scope>
    <source>
        <strain evidence="4 5">Seoho-28</strain>
    </source>
</reference>
<proteinExistence type="inferred from homology"/>
<evidence type="ECO:0000259" key="2">
    <source>
        <dbReference type="Pfam" id="PF01575"/>
    </source>
</evidence>
<dbReference type="Gene3D" id="3.10.129.10">
    <property type="entry name" value="Hotdog Thioesterase"/>
    <property type="match status" value="1"/>
</dbReference>
<dbReference type="GO" id="GO:0044594">
    <property type="term" value="F:17-beta-hydroxysteroid dehydrogenase (NAD+) activity"/>
    <property type="evidence" value="ECO:0007669"/>
    <property type="project" value="TreeGrafter"/>
</dbReference>
<keyword evidence="5" id="KW-1185">Reference proteome</keyword>
<comment type="caution">
    <text evidence="4">The sequence shown here is derived from an EMBL/GenBank/DDBJ whole genome shotgun (WGS) entry which is preliminary data.</text>
</comment>
<name>A0A2T4UGH2_9ACTN</name>
<evidence type="ECO:0000313" key="5">
    <source>
        <dbReference type="Proteomes" id="UP000240739"/>
    </source>
</evidence>
<dbReference type="RefSeq" id="WP_107566789.1">
    <property type="nucleotide sequence ID" value="NZ_PYYB01000001.1"/>
</dbReference>
<dbReference type="InterPro" id="IPR029069">
    <property type="entry name" value="HotDog_dom_sf"/>
</dbReference>
<dbReference type="Proteomes" id="UP000240739">
    <property type="component" value="Unassembled WGS sequence"/>
</dbReference>
<dbReference type="GO" id="GO:0003857">
    <property type="term" value="F:(3S)-3-hydroxyacyl-CoA dehydrogenase (NAD+) activity"/>
    <property type="evidence" value="ECO:0007669"/>
    <property type="project" value="TreeGrafter"/>
</dbReference>
<protein>
    <submittedName>
        <fullName evidence="4">Dehydratase</fullName>
    </submittedName>
</protein>
<dbReference type="InterPro" id="IPR054357">
    <property type="entry name" value="MFE-2_N"/>
</dbReference>
<feature type="domain" description="MaoC-like" evidence="2">
    <location>
        <begin position="164"/>
        <end position="271"/>
    </location>
</feature>
<gene>
    <name evidence="4" type="ORF">C7Y72_01150</name>
</gene>
<evidence type="ECO:0000313" key="4">
    <source>
        <dbReference type="EMBL" id="PTL58351.1"/>
    </source>
</evidence>
<feature type="domain" description="Peroxisomal multifunctional enzyme type 2-like N-terminal" evidence="3">
    <location>
        <begin position="51"/>
        <end position="142"/>
    </location>
</feature>
<dbReference type="OrthoDB" id="5415111at2"/>
<dbReference type="GO" id="GO:0004300">
    <property type="term" value="F:enoyl-CoA hydratase activity"/>
    <property type="evidence" value="ECO:0007669"/>
    <property type="project" value="TreeGrafter"/>
</dbReference>
<dbReference type="PANTHER" id="PTHR13078:SF56">
    <property type="entry name" value="PEROXISOMAL MULTIFUNCTIONAL ENZYME TYPE 2"/>
    <property type="match status" value="1"/>
</dbReference>